<keyword evidence="1" id="KW-0472">Membrane</keyword>
<proteinExistence type="predicted"/>
<organism evidence="2">
    <name type="scientific">uncultured bacterium</name>
    <name type="common">gcode 4</name>
    <dbReference type="NCBI Taxonomy" id="1234023"/>
    <lineage>
        <taxon>Bacteria</taxon>
        <taxon>environmental samples</taxon>
    </lineage>
</organism>
<dbReference type="EMBL" id="AMFJ01021653">
    <property type="protein sequence ID" value="EKD66032.1"/>
    <property type="molecule type" value="Genomic_DNA"/>
</dbReference>
<keyword evidence="1" id="KW-0812">Transmembrane</keyword>
<keyword evidence="1" id="KW-1133">Transmembrane helix</keyword>
<evidence type="ECO:0000313" key="2">
    <source>
        <dbReference type="EMBL" id="EKD66032.1"/>
    </source>
</evidence>
<feature type="transmembrane region" description="Helical" evidence="1">
    <location>
        <begin position="20"/>
        <end position="53"/>
    </location>
</feature>
<sequence length="150" mass="18324">MFSWEFNSKKEKSSSWYTVAIIIAISLIIWWYIVGLYVMSIVIFMFIWVYILIENNTPDIIDIEIDDNWIKVWDTFYDYPKIEKFSIIYNKNIPVYLRLRLRVRWFKLLDLPITNDVNTASVRAFLSDYVEEDEKWEIWAIDRILNYLKL</sequence>
<protein>
    <submittedName>
        <fullName evidence="2">Uncharacterized protein</fullName>
    </submittedName>
</protein>
<name>K2AW25_9BACT</name>
<evidence type="ECO:0000256" key="1">
    <source>
        <dbReference type="SAM" id="Phobius"/>
    </source>
</evidence>
<dbReference type="AlphaFoldDB" id="K2AW25"/>
<accession>K2AW25</accession>
<comment type="caution">
    <text evidence="2">The sequence shown here is derived from an EMBL/GenBank/DDBJ whole genome shotgun (WGS) entry which is preliminary data.</text>
</comment>
<reference evidence="2" key="1">
    <citation type="journal article" date="2012" name="Science">
        <title>Fermentation, hydrogen, and sulfur metabolism in multiple uncultivated bacterial phyla.</title>
        <authorList>
            <person name="Wrighton K.C."/>
            <person name="Thomas B.C."/>
            <person name="Sharon I."/>
            <person name="Miller C.S."/>
            <person name="Castelle C.J."/>
            <person name="VerBerkmoes N.C."/>
            <person name="Wilkins M.J."/>
            <person name="Hettich R.L."/>
            <person name="Lipton M.S."/>
            <person name="Williams K.H."/>
            <person name="Long P.E."/>
            <person name="Banfield J.F."/>
        </authorList>
    </citation>
    <scope>NUCLEOTIDE SEQUENCE [LARGE SCALE GENOMIC DNA]</scope>
</reference>
<gene>
    <name evidence="2" type="ORF">ACD_49C00067G0018</name>
</gene>